<organism evidence="9 10">
    <name type="scientific">Paenibacillus aestuarii</name>
    <dbReference type="NCBI Taxonomy" id="516965"/>
    <lineage>
        <taxon>Bacteria</taxon>
        <taxon>Bacillati</taxon>
        <taxon>Bacillota</taxon>
        <taxon>Bacilli</taxon>
        <taxon>Bacillales</taxon>
        <taxon>Paenibacillaceae</taxon>
        <taxon>Paenibacillus</taxon>
    </lineage>
</organism>
<dbReference type="Pfam" id="PF00528">
    <property type="entry name" value="BPD_transp_1"/>
    <property type="match status" value="1"/>
</dbReference>
<feature type="transmembrane region" description="Helical" evidence="7">
    <location>
        <begin position="68"/>
        <end position="93"/>
    </location>
</feature>
<keyword evidence="3" id="KW-1003">Cell membrane</keyword>
<proteinExistence type="inferred from homology"/>
<dbReference type="CDD" id="cd06261">
    <property type="entry name" value="TM_PBP2"/>
    <property type="match status" value="1"/>
</dbReference>
<dbReference type="Gene3D" id="1.10.3720.10">
    <property type="entry name" value="MetI-like"/>
    <property type="match status" value="1"/>
</dbReference>
<dbReference type="PANTHER" id="PTHR43744:SF12">
    <property type="entry name" value="ABC TRANSPORTER PERMEASE PROTEIN MG189-RELATED"/>
    <property type="match status" value="1"/>
</dbReference>
<evidence type="ECO:0000256" key="1">
    <source>
        <dbReference type="ARBA" id="ARBA00004651"/>
    </source>
</evidence>
<evidence type="ECO:0000256" key="2">
    <source>
        <dbReference type="ARBA" id="ARBA00022448"/>
    </source>
</evidence>
<keyword evidence="2 7" id="KW-0813">Transport</keyword>
<comment type="subcellular location">
    <subcellularLocation>
        <location evidence="1 7">Cell membrane</location>
        <topology evidence="1 7">Multi-pass membrane protein</topology>
    </subcellularLocation>
</comment>
<evidence type="ECO:0000256" key="5">
    <source>
        <dbReference type="ARBA" id="ARBA00022989"/>
    </source>
</evidence>
<dbReference type="EMBL" id="JBHSMJ010000018">
    <property type="protein sequence ID" value="MFC5449450.1"/>
    <property type="molecule type" value="Genomic_DNA"/>
</dbReference>
<dbReference type="InterPro" id="IPR000515">
    <property type="entry name" value="MetI-like"/>
</dbReference>
<keyword evidence="6 7" id="KW-0472">Membrane</keyword>
<feature type="transmembrane region" description="Helical" evidence="7">
    <location>
        <begin position="239"/>
        <end position="260"/>
    </location>
</feature>
<dbReference type="Proteomes" id="UP001596044">
    <property type="component" value="Unassembled WGS sequence"/>
</dbReference>
<comment type="similarity">
    <text evidence="7">Belongs to the binding-protein-dependent transport system permease family.</text>
</comment>
<evidence type="ECO:0000256" key="3">
    <source>
        <dbReference type="ARBA" id="ARBA00022475"/>
    </source>
</evidence>
<keyword evidence="4 7" id="KW-0812">Transmembrane</keyword>
<evidence type="ECO:0000256" key="7">
    <source>
        <dbReference type="RuleBase" id="RU363032"/>
    </source>
</evidence>
<sequence>MKTSKSFRGLQYAWAYIGALVSLYPIFLMLTSSLKTNIQILKNPLSLPVSMSFAAYNKLLQQIPFGTYFWNSVFVSIVSVVLILLFAVMASFYIARYPFRWNAALFFFFLLGMMIPLKLGIVPLFLLMKKIGLLNSLWSLISVYTAIGLPLAVLILTGFFRTLPRELEEAARIDGASDFGVMWHVLVPLIRPALGTVMIMNFITAWNDFFFPLIFVQDDLKKTIPVGMLSLFGQYSTDLSMLFAGLTLSSLPMIVLFFMASKQFMDGMTAGAVK</sequence>
<dbReference type="PANTHER" id="PTHR43744">
    <property type="entry name" value="ABC TRANSPORTER PERMEASE PROTEIN MG189-RELATED-RELATED"/>
    <property type="match status" value="1"/>
</dbReference>
<dbReference type="RefSeq" id="WP_270884524.1">
    <property type="nucleotide sequence ID" value="NZ_JAQFVF010000071.1"/>
</dbReference>
<feature type="transmembrane region" description="Helical" evidence="7">
    <location>
        <begin position="105"/>
        <end position="126"/>
    </location>
</feature>
<reference evidence="10" key="1">
    <citation type="journal article" date="2019" name="Int. J. Syst. Evol. Microbiol.">
        <title>The Global Catalogue of Microorganisms (GCM) 10K type strain sequencing project: providing services to taxonomists for standard genome sequencing and annotation.</title>
        <authorList>
            <consortium name="The Broad Institute Genomics Platform"/>
            <consortium name="The Broad Institute Genome Sequencing Center for Infectious Disease"/>
            <person name="Wu L."/>
            <person name="Ma J."/>
        </authorList>
    </citation>
    <scope>NUCLEOTIDE SEQUENCE [LARGE SCALE GENOMIC DNA]</scope>
    <source>
        <strain evidence="10">KACC 11904</strain>
    </source>
</reference>
<comment type="caution">
    <text evidence="9">The sequence shown here is derived from an EMBL/GenBank/DDBJ whole genome shotgun (WGS) entry which is preliminary data.</text>
</comment>
<feature type="transmembrane region" description="Helical" evidence="7">
    <location>
        <begin position="181"/>
        <end position="203"/>
    </location>
</feature>
<dbReference type="PROSITE" id="PS50928">
    <property type="entry name" value="ABC_TM1"/>
    <property type="match status" value="1"/>
</dbReference>
<feature type="transmembrane region" description="Helical" evidence="7">
    <location>
        <begin position="12"/>
        <end position="34"/>
    </location>
</feature>
<gene>
    <name evidence="9" type="ORF">ACFPOG_14365</name>
</gene>
<evidence type="ECO:0000256" key="6">
    <source>
        <dbReference type="ARBA" id="ARBA00023136"/>
    </source>
</evidence>
<accession>A0ABW0K853</accession>
<dbReference type="SUPFAM" id="SSF161098">
    <property type="entry name" value="MetI-like"/>
    <property type="match status" value="1"/>
</dbReference>
<name>A0ABW0K853_9BACL</name>
<protein>
    <submittedName>
        <fullName evidence="9">Carbohydrate ABC transporter permease</fullName>
    </submittedName>
</protein>
<evidence type="ECO:0000313" key="10">
    <source>
        <dbReference type="Proteomes" id="UP001596044"/>
    </source>
</evidence>
<evidence type="ECO:0000259" key="8">
    <source>
        <dbReference type="PROSITE" id="PS50928"/>
    </source>
</evidence>
<dbReference type="InterPro" id="IPR035906">
    <property type="entry name" value="MetI-like_sf"/>
</dbReference>
<keyword evidence="5 7" id="KW-1133">Transmembrane helix</keyword>
<keyword evidence="10" id="KW-1185">Reference proteome</keyword>
<feature type="transmembrane region" description="Helical" evidence="7">
    <location>
        <begin position="138"/>
        <end position="160"/>
    </location>
</feature>
<evidence type="ECO:0000256" key="4">
    <source>
        <dbReference type="ARBA" id="ARBA00022692"/>
    </source>
</evidence>
<evidence type="ECO:0000313" key="9">
    <source>
        <dbReference type="EMBL" id="MFC5449450.1"/>
    </source>
</evidence>
<feature type="domain" description="ABC transmembrane type-1" evidence="8">
    <location>
        <begin position="69"/>
        <end position="260"/>
    </location>
</feature>